<organism evidence="5 6">
    <name type="scientific">Penicillium frequentans</name>
    <dbReference type="NCBI Taxonomy" id="3151616"/>
    <lineage>
        <taxon>Eukaryota</taxon>
        <taxon>Fungi</taxon>
        <taxon>Dikarya</taxon>
        <taxon>Ascomycota</taxon>
        <taxon>Pezizomycotina</taxon>
        <taxon>Eurotiomycetes</taxon>
        <taxon>Eurotiomycetidae</taxon>
        <taxon>Eurotiales</taxon>
        <taxon>Aspergillaceae</taxon>
        <taxon>Penicillium</taxon>
    </lineage>
</organism>
<dbReference type="GO" id="GO:0017000">
    <property type="term" value="P:antibiotic biosynthetic process"/>
    <property type="evidence" value="ECO:0007669"/>
    <property type="project" value="UniProtKB-ARBA"/>
</dbReference>
<gene>
    <name evidence="5" type="ORF">N7494_003121</name>
</gene>
<evidence type="ECO:0000313" key="5">
    <source>
        <dbReference type="EMBL" id="KAJ5553743.1"/>
    </source>
</evidence>
<dbReference type="PROSITE" id="PS00122">
    <property type="entry name" value="CARBOXYLESTERASE_B_1"/>
    <property type="match status" value="1"/>
</dbReference>
<evidence type="ECO:0000256" key="2">
    <source>
        <dbReference type="ARBA" id="ARBA00022801"/>
    </source>
</evidence>
<feature type="chain" id="PRO_5041766683" description="Carboxylic ester hydrolase" evidence="3">
    <location>
        <begin position="19"/>
        <end position="521"/>
    </location>
</feature>
<dbReference type="Gene3D" id="3.40.50.1820">
    <property type="entry name" value="alpha/beta hydrolase"/>
    <property type="match status" value="2"/>
</dbReference>
<keyword evidence="6" id="KW-1185">Reference proteome</keyword>
<evidence type="ECO:0000256" key="1">
    <source>
        <dbReference type="ARBA" id="ARBA00005964"/>
    </source>
</evidence>
<accession>A0AAD6D4W6</accession>
<comment type="caution">
    <text evidence="5">The sequence shown here is derived from an EMBL/GenBank/DDBJ whole genome shotgun (WGS) entry which is preliminary data.</text>
</comment>
<dbReference type="EC" id="3.1.1.-" evidence="3"/>
<dbReference type="SUPFAM" id="SSF53474">
    <property type="entry name" value="alpha/beta-Hydrolases"/>
    <property type="match status" value="1"/>
</dbReference>
<keyword evidence="3" id="KW-0732">Signal</keyword>
<dbReference type="GO" id="GO:0016787">
    <property type="term" value="F:hydrolase activity"/>
    <property type="evidence" value="ECO:0007669"/>
    <property type="project" value="UniProtKB-KW"/>
</dbReference>
<name>A0AAD6D4W6_9EURO</name>
<evidence type="ECO:0000313" key="6">
    <source>
        <dbReference type="Proteomes" id="UP001220324"/>
    </source>
</evidence>
<dbReference type="PANTHER" id="PTHR11559">
    <property type="entry name" value="CARBOXYLESTERASE"/>
    <property type="match status" value="1"/>
</dbReference>
<reference evidence="5 6" key="1">
    <citation type="journal article" date="2023" name="IMA Fungus">
        <title>Comparative genomic study of the Penicillium genus elucidates a diverse pangenome and 15 lateral gene transfer events.</title>
        <authorList>
            <person name="Petersen C."/>
            <person name="Sorensen T."/>
            <person name="Nielsen M.R."/>
            <person name="Sondergaard T.E."/>
            <person name="Sorensen J.L."/>
            <person name="Fitzpatrick D.A."/>
            <person name="Frisvad J.C."/>
            <person name="Nielsen K.L."/>
        </authorList>
    </citation>
    <scope>NUCLEOTIDE SEQUENCE [LARGE SCALE GENOMIC DNA]</scope>
    <source>
        <strain evidence="5 6">IBT 35679</strain>
    </source>
</reference>
<dbReference type="InterPro" id="IPR029058">
    <property type="entry name" value="AB_hydrolase_fold"/>
</dbReference>
<protein>
    <recommendedName>
        <fullName evidence="3">Carboxylic ester hydrolase</fullName>
        <ecNumber evidence="3">3.1.1.-</ecNumber>
    </recommendedName>
</protein>
<dbReference type="InterPro" id="IPR050309">
    <property type="entry name" value="Type-B_Carboxylest/Lipase"/>
</dbReference>
<feature type="domain" description="Carboxylesterase type B" evidence="4">
    <location>
        <begin position="25"/>
        <end position="369"/>
    </location>
</feature>
<dbReference type="EMBL" id="JAQIZZ010000002">
    <property type="protein sequence ID" value="KAJ5553743.1"/>
    <property type="molecule type" value="Genomic_DNA"/>
</dbReference>
<dbReference type="InterPro" id="IPR019826">
    <property type="entry name" value="Carboxylesterase_B_AS"/>
</dbReference>
<feature type="domain" description="Carboxylesterase type B" evidence="4">
    <location>
        <begin position="389"/>
        <end position="481"/>
    </location>
</feature>
<proteinExistence type="inferred from homology"/>
<keyword evidence="2 3" id="KW-0378">Hydrolase</keyword>
<dbReference type="GO" id="GO:0072330">
    <property type="term" value="P:monocarboxylic acid biosynthetic process"/>
    <property type="evidence" value="ECO:0007669"/>
    <property type="project" value="UniProtKB-ARBA"/>
</dbReference>
<evidence type="ECO:0000256" key="3">
    <source>
        <dbReference type="RuleBase" id="RU361235"/>
    </source>
</evidence>
<sequence length="521" mass="56611">MRFLSSICHVALILGVYGMPHNDHLTVETGTGTFTGLQHPVFHDVRQFLNIPYAQPPVKDRRWLPPARLTKSNSKYDSTAFGLVCPQFISGDPTIWSNWVPQFLPTYGPENETAAIMAPTSGEDCLNLAIWTPATATPTSQLPVVMFIPGGEFTTEGVTVPYQLPGQWVHRSQEHIVVTINYRVNIMGFPNAAGLSSQNLGLLDTRAAVEWLSENIAAFGGDPGRIVIWGQSAGSSDVDLQNFAYWERPLVQGLIMMSGTALEYPPAALNLSSFSWVAQELGCDHPTDPAEEITCMRRVPIETIQNLVGQTVDGGNAPALSFETSIDNITLFSDYTELYMQRKVSPIPAIIGNCANEGAGLVDYPVGHVLEGPSQASMTEQTLSGKLCPAANSSYYRFEAGVPTYRYQYAGNFSNISPLHWMGAFHGSDMPMVFGTYGIARGGGSAFEALVSETMQNYFLEFIKDPVHGPKKAGWPAFDPAAQHGGLMLRFAADGKPVQFVSGDIVDGECLGLNITYNPSP</sequence>
<evidence type="ECO:0000259" key="4">
    <source>
        <dbReference type="Pfam" id="PF00135"/>
    </source>
</evidence>
<comment type="similarity">
    <text evidence="1 3">Belongs to the type-B carboxylesterase/lipase family.</text>
</comment>
<dbReference type="Proteomes" id="UP001220324">
    <property type="component" value="Unassembled WGS sequence"/>
</dbReference>
<dbReference type="Pfam" id="PF00135">
    <property type="entry name" value="COesterase"/>
    <property type="match status" value="2"/>
</dbReference>
<dbReference type="InterPro" id="IPR002018">
    <property type="entry name" value="CarbesteraseB"/>
</dbReference>
<dbReference type="AlphaFoldDB" id="A0AAD6D4W6"/>
<feature type="signal peptide" evidence="3">
    <location>
        <begin position="1"/>
        <end position="18"/>
    </location>
</feature>